<evidence type="ECO:0000256" key="3">
    <source>
        <dbReference type="ARBA" id="ARBA00022801"/>
    </source>
</evidence>
<evidence type="ECO:0000256" key="4">
    <source>
        <dbReference type="ARBA" id="ARBA00022833"/>
    </source>
</evidence>
<evidence type="ECO:0000256" key="5">
    <source>
        <dbReference type="ARBA" id="ARBA00023459"/>
    </source>
</evidence>
<evidence type="ECO:0000313" key="7">
    <source>
        <dbReference type="EMBL" id="PKD78664.1"/>
    </source>
</evidence>
<dbReference type="GO" id="GO:0016787">
    <property type="term" value="F:hydrolase activity"/>
    <property type="evidence" value="ECO:0007669"/>
    <property type="project" value="UniProtKB-KW"/>
</dbReference>
<protein>
    <submittedName>
        <fullName evidence="7">Hydrolase</fullName>
    </submittedName>
</protein>
<keyword evidence="2" id="KW-0479">Metal-binding</keyword>
<dbReference type="EMBL" id="PITP01000401">
    <property type="protein sequence ID" value="PKD78664.1"/>
    <property type="molecule type" value="Genomic_DNA"/>
</dbReference>
<evidence type="ECO:0000256" key="1">
    <source>
        <dbReference type="ARBA" id="ARBA00001947"/>
    </source>
</evidence>
<evidence type="ECO:0000313" key="8">
    <source>
        <dbReference type="Proteomes" id="UP000233549"/>
    </source>
</evidence>
<proteinExistence type="inferred from homology"/>
<feature type="domain" description="DAPG hydrolase PhiG" evidence="6">
    <location>
        <begin position="3"/>
        <end position="25"/>
    </location>
</feature>
<dbReference type="GO" id="GO:0046872">
    <property type="term" value="F:metal ion binding"/>
    <property type="evidence" value="ECO:0007669"/>
    <property type="project" value="UniProtKB-KW"/>
</dbReference>
<name>A0AAP8LAG4_ECOLX</name>
<evidence type="ECO:0000256" key="2">
    <source>
        <dbReference type="ARBA" id="ARBA00022723"/>
    </source>
</evidence>
<dbReference type="InterPro" id="IPR041526">
    <property type="entry name" value="DAPG_hydrolase"/>
</dbReference>
<keyword evidence="4" id="KW-0862">Zinc</keyword>
<accession>A0AAP8LAG4</accession>
<dbReference type="Pfam" id="PF18089">
    <property type="entry name" value="DAPG_hydrolase"/>
    <property type="match status" value="1"/>
</dbReference>
<comment type="caution">
    <text evidence="7">The sequence shown here is derived from an EMBL/GenBank/DDBJ whole genome shotgun (WGS) entry which is preliminary data.</text>
</comment>
<sequence>LGLNLLRHCYTEFTFLSRFLPSIYYGEHANGEAAPLPW</sequence>
<comment type="similarity">
    <text evidence="5">Belongs to the DAPG/phloretin hydrolase family.</text>
</comment>
<dbReference type="AlphaFoldDB" id="A0AAP8LAG4"/>
<keyword evidence="3 7" id="KW-0378">Hydrolase</keyword>
<feature type="non-terminal residue" evidence="7">
    <location>
        <position position="1"/>
    </location>
</feature>
<organism evidence="7 8">
    <name type="scientific">Escherichia coli</name>
    <dbReference type="NCBI Taxonomy" id="562"/>
    <lineage>
        <taxon>Bacteria</taxon>
        <taxon>Pseudomonadati</taxon>
        <taxon>Pseudomonadota</taxon>
        <taxon>Gammaproteobacteria</taxon>
        <taxon>Enterobacterales</taxon>
        <taxon>Enterobacteriaceae</taxon>
        <taxon>Escherichia</taxon>
    </lineage>
</organism>
<reference evidence="7 8" key="1">
    <citation type="submission" date="2017-12" db="EMBL/GenBank/DDBJ databases">
        <title>Rapid rising of carbapenem-resistant Enterobacteriaceae(CRE) and emergence of colistin resistance genemcr-1 in CRE in the hospital of Henan, China.</title>
        <authorList>
            <person name="Sun Q."/>
            <person name="Zhang R."/>
            <person name="Li Y."/>
            <person name="Shen Y."/>
            <person name="Zhang Y."/>
            <person name="Yang J."/>
            <person name="Shu L."/>
            <person name="Zhou H."/>
            <person name="Wang Y."/>
            <person name="Wang B."/>
            <person name="Shen Z."/>
        </authorList>
    </citation>
    <scope>NUCLEOTIDE SEQUENCE [LARGE SCALE GENOMIC DNA]</scope>
    <source>
        <strain evidence="7 8">3512</strain>
    </source>
</reference>
<comment type="cofactor">
    <cofactor evidence="1">
        <name>Zn(2+)</name>
        <dbReference type="ChEBI" id="CHEBI:29105"/>
    </cofactor>
</comment>
<evidence type="ECO:0000259" key="6">
    <source>
        <dbReference type="Pfam" id="PF18089"/>
    </source>
</evidence>
<gene>
    <name evidence="7" type="ORF">CWS33_29130</name>
</gene>
<dbReference type="Proteomes" id="UP000233549">
    <property type="component" value="Unassembled WGS sequence"/>
</dbReference>